<evidence type="ECO:0000313" key="2">
    <source>
        <dbReference type="EMBL" id="DAE05791.1"/>
    </source>
</evidence>
<sequence length="123" mass="12814">MTTNDTLIAALAEFAADLATDLQNLSAKAASFAQRLQAVETTVQETKPKKAAKKAEKAPEPEPQPEPEAAPALTLEDVRASLAAVVKNGGSAQVRDALAAMGVSKLSDLDPSRFSELLEAVNA</sequence>
<dbReference type="EMBL" id="BK015417">
    <property type="protein sequence ID" value="DAE05791.1"/>
    <property type="molecule type" value="Genomic_DNA"/>
</dbReference>
<evidence type="ECO:0008006" key="3">
    <source>
        <dbReference type="Google" id="ProtNLM"/>
    </source>
</evidence>
<evidence type="ECO:0000256" key="1">
    <source>
        <dbReference type="SAM" id="MobiDB-lite"/>
    </source>
</evidence>
<feature type="region of interest" description="Disordered" evidence="1">
    <location>
        <begin position="40"/>
        <end position="73"/>
    </location>
</feature>
<organism evidence="2">
    <name type="scientific">Siphoviridae sp. ctrEg9</name>
    <dbReference type="NCBI Taxonomy" id="2825688"/>
    <lineage>
        <taxon>Viruses</taxon>
        <taxon>Duplodnaviria</taxon>
        <taxon>Heunggongvirae</taxon>
        <taxon>Uroviricota</taxon>
        <taxon>Caudoviricetes</taxon>
    </lineage>
</organism>
<accession>A0A8S5PF35</accession>
<reference evidence="2" key="1">
    <citation type="journal article" date="2021" name="Proc. Natl. Acad. Sci. U.S.A.">
        <title>A Catalog of Tens of Thousands of Viruses from Human Metagenomes Reveals Hidden Associations with Chronic Diseases.</title>
        <authorList>
            <person name="Tisza M.J."/>
            <person name="Buck C.B."/>
        </authorList>
    </citation>
    <scope>NUCLEOTIDE SEQUENCE</scope>
    <source>
        <strain evidence="2">CtrEg9</strain>
    </source>
</reference>
<name>A0A8S5PF35_9CAUD</name>
<protein>
    <recommendedName>
        <fullName evidence="3">rRNA biogenesis protein rrp5</fullName>
    </recommendedName>
</protein>
<proteinExistence type="predicted"/>